<dbReference type="RefSeq" id="WP_130412906.1">
    <property type="nucleotide sequence ID" value="NZ_SGWX01000001.1"/>
</dbReference>
<keyword evidence="2" id="KW-1185">Reference proteome</keyword>
<proteinExistence type="predicted"/>
<dbReference type="Proteomes" id="UP000293852">
    <property type="component" value="Unassembled WGS sequence"/>
</dbReference>
<dbReference type="InterPro" id="IPR036286">
    <property type="entry name" value="LexA/Signal_pep-like_sf"/>
</dbReference>
<protein>
    <submittedName>
        <fullName evidence="1">Signal peptidase</fullName>
    </submittedName>
</protein>
<dbReference type="OrthoDB" id="3178064at2"/>
<evidence type="ECO:0000313" key="2">
    <source>
        <dbReference type="Proteomes" id="UP000293852"/>
    </source>
</evidence>
<reference evidence="1 2" key="1">
    <citation type="submission" date="2019-02" db="EMBL/GenBank/DDBJ databases">
        <title>Sequencing the genomes of 1000 actinobacteria strains.</title>
        <authorList>
            <person name="Klenk H.-P."/>
        </authorList>
    </citation>
    <scope>NUCLEOTIDE SEQUENCE [LARGE SCALE GENOMIC DNA]</scope>
    <source>
        <strain evidence="1 2">DSM 16932</strain>
    </source>
</reference>
<dbReference type="AlphaFoldDB" id="A0A4Q7M1R7"/>
<dbReference type="SUPFAM" id="SSF51306">
    <property type="entry name" value="LexA/Signal peptidase"/>
    <property type="match status" value="1"/>
</dbReference>
<gene>
    <name evidence="1" type="ORF">EV386_1025</name>
</gene>
<sequence length="204" mass="21295">MRAVRAVVRGLSYGTLLLVLLVTALTIAVPHLAGAVPLTVLSNSMAPAMPVGSLAVVRPTMPLSVSAHELETLSPGQIREVNDTSHVGVGDVILFAPNPNDATLVMHRVCEVRSYASSTGEDRSVFVTQGDNNSMLDAPVHDYQVRARVWYSLPVLGHVNDALNAGEHSAKAIVAVAVAGYGAALAYLVRYVRASSTADAGASA</sequence>
<dbReference type="InterPro" id="IPR019533">
    <property type="entry name" value="Peptidase_S26"/>
</dbReference>
<name>A0A4Q7M1R7_9MICO</name>
<accession>A0A4Q7M1R7</accession>
<comment type="caution">
    <text evidence="1">The sequence shown here is derived from an EMBL/GenBank/DDBJ whole genome shotgun (WGS) entry which is preliminary data.</text>
</comment>
<evidence type="ECO:0000313" key="1">
    <source>
        <dbReference type="EMBL" id="RZS60747.1"/>
    </source>
</evidence>
<dbReference type="CDD" id="cd06530">
    <property type="entry name" value="S26_SPase_I"/>
    <property type="match status" value="1"/>
</dbReference>
<organism evidence="1 2">
    <name type="scientific">Xylanimonas ulmi</name>
    <dbReference type="NCBI Taxonomy" id="228973"/>
    <lineage>
        <taxon>Bacteria</taxon>
        <taxon>Bacillati</taxon>
        <taxon>Actinomycetota</taxon>
        <taxon>Actinomycetes</taxon>
        <taxon>Micrococcales</taxon>
        <taxon>Promicromonosporaceae</taxon>
        <taxon>Xylanimonas</taxon>
    </lineage>
</organism>
<dbReference type="GO" id="GO:0006465">
    <property type="term" value="P:signal peptide processing"/>
    <property type="evidence" value="ECO:0007669"/>
    <property type="project" value="InterPro"/>
</dbReference>
<dbReference type="GO" id="GO:0004252">
    <property type="term" value="F:serine-type endopeptidase activity"/>
    <property type="evidence" value="ECO:0007669"/>
    <property type="project" value="InterPro"/>
</dbReference>
<dbReference type="EMBL" id="SGWX01000001">
    <property type="protein sequence ID" value="RZS60747.1"/>
    <property type="molecule type" value="Genomic_DNA"/>
</dbReference>